<reference evidence="1 2" key="1">
    <citation type="submission" date="2018-10" db="EMBL/GenBank/DDBJ databases">
        <title>Draft genome sequence of the microsporidian Tubulinosema ratisbonensis.</title>
        <authorList>
            <person name="Polonais V."/>
            <person name="Peyretaillade E."/>
            <person name="Niehus S."/>
            <person name="Wawrzyniak I."/>
            <person name="Franchet A."/>
            <person name="Gaspin C."/>
            <person name="Reichstadt M."/>
            <person name="Belser C."/>
            <person name="Labadie K."/>
            <person name="Delbac F."/>
            <person name="Ferrandon D."/>
        </authorList>
    </citation>
    <scope>NUCLEOTIDE SEQUENCE [LARGE SCALE GENOMIC DNA]</scope>
    <source>
        <strain evidence="1 2">Franzen</strain>
    </source>
</reference>
<accession>A0A437AQC4</accession>
<dbReference type="AlphaFoldDB" id="A0A437AQC4"/>
<gene>
    <name evidence="1" type="ORF">TUBRATIS_001570</name>
</gene>
<dbReference type="EMBL" id="RCSS01000049">
    <property type="protein sequence ID" value="RVD93318.1"/>
    <property type="molecule type" value="Genomic_DNA"/>
</dbReference>
<evidence type="ECO:0000313" key="2">
    <source>
        <dbReference type="Proteomes" id="UP000282876"/>
    </source>
</evidence>
<dbReference type="Proteomes" id="UP000282876">
    <property type="component" value="Unassembled WGS sequence"/>
</dbReference>
<comment type="caution">
    <text evidence="1">The sequence shown here is derived from an EMBL/GenBank/DDBJ whole genome shotgun (WGS) entry which is preliminary data.</text>
</comment>
<dbReference type="VEuPathDB" id="MicrosporidiaDB:TUBRATIS_001570"/>
<name>A0A437AQC4_9MICR</name>
<evidence type="ECO:0000313" key="1">
    <source>
        <dbReference type="EMBL" id="RVD93318.1"/>
    </source>
</evidence>
<proteinExistence type="predicted"/>
<sequence length="86" mass="10707">MFFSNNLNEILVNFDKMCLLLKRTYKDINHYYKVININWRYKMNKEDYFNEERIKLEQLLMEQIKEYRNLLDGILKDLDLIIKPLK</sequence>
<keyword evidence="2" id="KW-1185">Reference proteome</keyword>
<organism evidence="1 2">
    <name type="scientific">Tubulinosema ratisbonensis</name>
    <dbReference type="NCBI Taxonomy" id="291195"/>
    <lineage>
        <taxon>Eukaryota</taxon>
        <taxon>Fungi</taxon>
        <taxon>Fungi incertae sedis</taxon>
        <taxon>Microsporidia</taxon>
        <taxon>Tubulinosematoidea</taxon>
        <taxon>Tubulinosematidae</taxon>
        <taxon>Tubulinosema</taxon>
    </lineage>
</organism>
<protein>
    <submittedName>
        <fullName evidence="1">Uncharacterized protein</fullName>
    </submittedName>
</protein>